<dbReference type="EMBL" id="BARS01039868">
    <property type="protein sequence ID" value="GAG23885.1"/>
    <property type="molecule type" value="Genomic_DNA"/>
</dbReference>
<reference evidence="3" key="1">
    <citation type="journal article" date="2014" name="Front. Microbiol.">
        <title>High frequency of phylogenetically diverse reductive dehalogenase-homologous genes in deep subseafloor sedimentary metagenomes.</title>
        <authorList>
            <person name="Kawai M."/>
            <person name="Futagami T."/>
            <person name="Toyoda A."/>
            <person name="Takaki Y."/>
            <person name="Nishi S."/>
            <person name="Hori S."/>
            <person name="Arai W."/>
            <person name="Tsubouchi T."/>
            <person name="Morono Y."/>
            <person name="Uchiyama I."/>
            <person name="Ito T."/>
            <person name="Fujiyama A."/>
            <person name="Inagaki F."/>
            <person name="Takami H."/>
        </authorList>
    </citation>
    <scope>NUCLEOTIDE SEQUENCE</scope>
    <source>
        <strain evidence="3">Expedition CK06-06</strain>
    </source>
</reference>
<evidence type="ECO:0000313" key="3">
    <source>
        <dbReference type="EMBL" id="GAG23885.1"/>
    </source>
</evidence>
<dbReference type="PANTHER" id="PTHR43343:SF3">
    <property type="entry name" value="PROTEASE DO-LIKE 8, CHLOROPLASTIC"/>
    <property type="match status" value="1"/>
</dbReference>
<evidence type="ECO:0008006" key="4">
    <source>
        <dbReference type="Google" id="ProtNLM"/>
    </source>
</evidence>
<evidence type="ECO:0000256" key="1">
    <source>
        <dbReference type="ARBA" id="ARBA00022670"/>
    </source>
</evidence>
<organism evidence="3">
    <name type="scientific">marine sediment metagenome</name>
    <dbReference type="NCBI Taxonomy" id="412755"/>
    <lineage>
        <taxon>unclassified sequences</taxon>
        <taxon>metagenomes</taxon>
        <taxon>ecological metagenomes</taxon>
    </lineage>
</organism>
<keyword evidence="2" id="KW-0378">Hydrolase</keyword>
<comment type="caution">
    <text evidence="3">The sequence shown here is derived from an EMBL/GenBank/DDBJ whole genome shotgun (WGS) entry which is preliminary data.</text>
</comment>
<protein>
    <recommendedName>
        <fullName evidence="4">PDZ domain-containing protein</fullName>
    </recommendedName>
</protein>
<dbReference type="AlphaFoldDB" id="X0W016"/>
<dbReference type="SUPFAM" id="SSF50494">
    <property type="entry name" value="Trypsin-like serine proteases"/>
    <property type="match status" value="1"/>
</dbReference>
<dbReference type="InterPro" id="IPR001940">
    <property type="entry name" value="Peptidase_S1C"/>
</dbReference>
<dbReference type="GO" id="GO:0006508">
    <property type="term" value="P:proteolysis"/>
    <property type="evidence" value="ECO:0007669"/>
    <property type="project" value="UniProtKB-KW"/>
</dbReference>
<accession>X0W016</accession>
<dbReference type="InterPro" id="IPR009003">
    <property type="entry name" value="Peptidase_S1_PA"/>
</dbReference>
<keyword evidence="1" id="KW-0645">Protease</keyword>
<dbReference type="PRINTS" id="PR00834">
    <property type="entry name" value="PROTEASES2C"/>
</dbReference>
<dbReference type="PANTHER" id="PTHR43343">
    <property type="entry name" value="PEPTIDASE S12"/>
    <property type="match status" value="1"/>
</dbReference>
<dbReference type="Pfam" id="PF13365">
    <property type="entry name" value="Trypsin_2"/>
    <property type="match status" value="1"/>
</dbReference>
<dbReference type="Gene3D" id="2.40.10.120">
    <property type="match status" value="1"/>
</dbReference>
<sequence length="254" mass="27701">IRKFYVQPFDEFLGPYGQPVPQYRQEGSQRVKIGGGSGFFVSPEGIILTNRHVIISPEVDYTIITADEKEHQAEILARDSVNDVAILKLKDTKGKKFPILELGDSTKVELGQSVIAIGNALGTFRNTVSTGVISGLSRFITAHDGISGQAAQLRGLIQTDAAINPGNSGGPLVDLDSKAVAINVAIVMGAQNIGFAIPVNNAKKDLFDLKKYGRIIQPFLGVRYILINKELQKSFQERFNLHLPVNYGALIIRE</sequence>
<dbReference type="InterPro" id="IPR051201">
    <property type="entry name" value="Chloro_Bact_Ser_Proteases"/>
</dbReference>
<proteinExistence type="predicted"/>
<dbReference type="GO" id="GO:0004252">
    <property type="term" value="F:serine-type endopeptidase activity"/>
    <property type="evidence" value="ECO:0007669"/>
    <property type="project" value="InterPro"/>
</dbReference>
<gene>
    <name evidence="3" type="ORF">S01H1_60852</name>
</gene>
<name>X0W016_9ZZZZ</name>
<feature type="non-terminal residue" evidence="3">
    <location>
        <position position="254"/>
    </location>
</feature>
<evidence type="ECO:0000256" key="2">
    <source>
        <dbReference type="ARBA" id="ARBA00022801"/>
    </source>
</evidence>
<feature type="non-terminal residue" evidence="3">
    <location>
        <position position="1"/>
    </location>
</feature>